<evidence type="ECO:0000256" key="1">
    <source>
        <dbReference type="ARBA" id="ARBA00022630"/>
    </source>
</evidence>
<dbReference type="InterPro" id="IPR009075">
    <property type="entry name" value="AcylCo_DH/oxidase_C"/>
</dbReference>
<dbReference type="Proteomes" id="UP000466517">
    <property type="component" value="Chromosome"/>
</dbReference>
<dbReference type="KEGG" id="mmag:MMAD_05170"/>
<dbReference type="SUPFAM" id="SSF47203">
    <property type="entry name" value="Acyl-CoA dehydrogenase C-terminal domain-like"/>
    <property type="match status" value="1"/>
</dbReference>
<dbReference type="Pfam" id="PF00441">
    <property type="entry name" value="Acyl-CoA_dh_1"/>
    <property type="match status" value="1"/>
</dbReference>
<dbReference type="GO" id="GO:0005737">
    <property type="term" value="C:cytoplasm"/>
    <property type="evidence" value="ECO:0007669"/>
    <property type="project" value="TreeGrafter"/>
</dbReference>
<dbReference type="InterPro" id="IPR050741">
    <property type="entry name" value="Acyl-CoA_dehydrogenase"/>
</dbReference>
<dbReference type="InterPro" id="IPR036250">
    <property type="entry name" value="AcylCo_DH-like_C"/>
</dbReference>
<protein>
    <submittedName>
        <fullName evidence="5">Acyl-CoA dehydrogenase</fullName>
    </submittedName>
</protein>
<organism evidence="5 6">
    <name type="scientific">Mycolicibacterium madagascariense</name>
    <dbReference type="NCBI Taxonomy" id="212765"/>
    <lineage>
        <taxon>Bacteria</taxon>
        <taxon>Bacillati</taxon>
        <taxon>Actinomycetota</taxon>
        <taxon>Actinomycetes</taxon>
        <taxon>Mycobacteriales</taxon>
        <taxon>Mycobacteriaceae</taxon>
        <taxon>Mycolicibacterium</taxon>
    </lineage>
</organism>
<dbReference type="PANTHER" id="PTHR48083">
    <property type="entry name" value="MEDIUM-CHAIN SPECIFIC ACYL-COA DEHYDROGENASE, MITOCHONDRIAL-RELATED"/>
    <property type="match status" value="1"/>
</dbReference>
<keyword evidence="1" id="KW-0285">Flavoprotein</keyword>
<dbReference type="GO" id="GO:0003995">
    <property type="term" value="F:acyl-CoA dehydrogenase activity"/>
    <property type="evidence" value="ECO:0007669"/>
    <property type="project" value="TreeGrafter"/>
</dbReference>
<dbReference type="EMBL" id="AP022610">
    <property type="protein sequence ID" value="BBZ26222.1"/>
    <property type="molecule type" value="Genomic_DNA"/>
</dbReference>
<dbReference type="GO" id="GO:0033539">
    <property type="term" value="P:fatty acid beta-oxidation using acyl-CoA dehydrogenase"/>
    <property type="evidence" value="ECO:0007669"/>
    <property type="project" value="TreeGrafter"/>
</dbReference>
<keyword evidence="3" id="KW-0560">Oxidoreductase</keyword>
<evidence type="ECO:0000313" key="5">
    <source>
        <dbReference type="EMBL" id="BBZ26222.1"/>
    </source>
</evidence>
<gene>
    <name evidence="5" type="ORF">MMAD_05170</name>
</gene>
<name>A0A7I7X9W4_9MYCO</name>
<evidence type="ECO:0000313" key="6">
    <source>
        <dbReference type="Proteomes" id="UP000466517"/>
    </source>
</evidence>
<dbReference type="AlphaFoldDB" id="A0A7I7X9W4"/>
<evidence type="ECO:0000256" key="2">
    <source>
        <dbReference type="ARBA" id="ARBA00022827"/>
    </source>
</evidence>
<keyword evidence="2" id="KW-0274">FAD</keyword>
<accession>A0A7I7X9W4</accession>
<reference evidence="5 6" key="1">
    <citation type="journal article" date="2019" name="Emerg. Microbes Infect.">
        <title>Comprehensive subspecies identification of 175 nontuberculous mycobacteria species based on 7547 genomic profiles.</title>
        <authorList>
            <person name="Matsumoto Y."/>
            <person name="Kinjo T."/>
            <person name="Motooka D."/>
            <person name="Nabeya D."/>
            <person name="Jung N."/>
            <person name="Uechi K."/>
            <person name="Horii T."/>
            <person name="Iida T."/>
            <person name="Fujita J."/>
            <person name="Nakamura S."/>
        </authorList>
    </citation>
    <scope>NUCLEOTIDE SEQUENCE [LARGE SCALE GENOMIC DNA]</scope>
    <source>
        <strain evidence="5 6">JCM 13574</strain>
    </source>
</reference>
<feature type="domain" description="Acyl-CoA dehydrogenase/oxidase C-terminal" evidence="4">
    <location>
        <begin position="181"/>
        <end position="318"/>
    </location>
</feature>
<keyword evidence="6" id="KW-1185">Reference proteome</keyword>
<sequence>MNDELRELVDEIGRRSFDARVGHHALPEPFDGELWDVLESSGLTRLTTEQGAGPAESAVVLGGLARWAAAVPIAETDLLAGWLATAAELTVPAEGPLTVAIADAEPRHGRLTGTACGVPWPGVGPVVLAARAADATYVAVLDPAPAAGYDLAGQPRGDVDFDVAIDDVVRLPVDVGDELMRRGAWARCVQIVGAFDAAVELTSTHVAERVQFGRPLNKLQAVQHSLATMLGEVERSRAATALAIAAAESHGFDGLRADYAVTVAKVAVGRAVVPVTTIAHQLHGAIGVTAEHHLWLATMRARSWADEFGTTGRHAARLGRLALATDDPWSLIVGA</sequence>
<dbReference type="Gene3D" id="1.20.140.10">
    <property type="entry name" value="Butyryl-CoA Dehydrogenase, subunit A, domain 3"/>
    <property type="match status" value="1"/>
</dbReference>
<evidence type="ECO:0000256" key="3">
    <source>
        <dbReference type="ARBA" id="ARBA00023002"/>
    </source>
</evidence>
<dbReference type="RefSeq" id="WP_163732108.1">
    <property type="nucleotide sequence ID" value="NZ_AP022610.1"/>
</dbReference>
<dbReference type="PANTHER" id="PTHR48083:SF13">
    <property type="entry name" value="ACYL-COA DEHYDROGENASE FAMILY MEMBER 11"/>
    <property type="match status" value="1"/>
</dbReference>
<proteinExistence type="predicted"/>
<evidence type="ECO:0000259" key="4">
    <source>
        <dbReference type="Pfam" id="PF00441"/>
    </source>
</evidence>